<evidence type="ECO:0000256" key="3">
    <source>
        <dbReference type="ARBA" id="ARBA00023125"/>
    </source>
</evidence>
<dbReference type="Proteomes" id="UP001241926">
    <property type="component" value="Unassembled WGS sequence"/>
</dbReference>
<keyword evidence="3" id="KW-0238">DNA-binding</keyword>
<evidence type="ECO:0000256" key="4">
    <source>
        <dbReference type="ARBA" id="ARBA00023163"/>
    </source>
</evidence>
<gene>
    <name evidence="6" type="ORF">QNN03_00575</name>
</gene>
<dbReference type="PANTHER" id="PTHR30346:SF0">
    <property type="entry name" value="HCA OPERON TRANSCRIPTIONAL ACTIVATOR HCAR"/>
    <property type="match status" value="1"/>
</dbReference>
<accession>A0ABT7IQS0</accession>
<dbReference type="InterPro" id="IPR036388">
    <property type="entry name" value="WH-like_DNA-bd_sf"/>
</dbReference>
<keyword evidence="2" id="KW-0805">Transcription regulation</keyword>
<dbReference type="InterPro" id="IPR036390">
    <property type="entry name" value="WH_DNA-bd_sf"/>
</dbReference>
<sequence length="284" mass="31309">MDVELRQLRCLVAIVDEGGFTDAAIALGVSQAAVSRNLASLERALGVRLLRRTSREVTPTGTGQRVLAHARRVLGEVDDLVREAASGHERLRVGYAWAALGRHTKAFQRRWTEAHAGTDLQLVRVNSPTAGLAEGACDLSVVRRPLEDRRFDTALVGLERRLCALADDDPLARRRSVRLADLAGRTLLVDRRTGTTTPELWPPDTRPATEETHDVDDWLTVIATGRCVGMTAEATAHQYPRPGVVYRPVRDAEPIAVRLAWWRDDPHPATQAAVELLTALYRGD</sequence>
<evidence type="ECO:0000313" key="7">
    <source>
        <dbReference type="Proteomes" id="UP001241926"/>
    </source>
</evidence>
<dbReference type="Pfam" id="PF03466">
    <property type="entry name" value="LysR_substrate"/>
    <property type="match status" value="1"/>
</dbReference>
<dbReference type="Pfam" id="PF00126">
    <property type="entry name" value="HTH_1"/>
    <property type="match status" value="1"/>
</dbReference>
<evidence type="ECO:0000313" key="6">
    <source>
        <dbReference type="EMBL" id="MDL2074926.1"/>
    </source>
</evidence>
<protein>
    <submittedName>
        <fullName evidence="6">LysR family transcriptional regulator</fullName>
    </submittedName>
</protein>
<keyword evidence="7" id="KW-1185">Reference proteome</keyword>
<dbReference type="SUPFAM" id="SSF46785">
    <property type="entry name" value="Winged helix' DNA-binding domain"/>
    <property type="match status" value="1"/>
</dbReference>
<evidence type="ECO:0000259" key="5">
    <source>
        <dbReference type="PROSITE" id="PS50931"/>
    </source>
</evidence>
<dbReference type="SUPFAM" id="SSF53850">
    <property type="entry name" value="Periplasmic binding protein-like II"/>
    <property type="match status" value="1"/>
</dbReference>
<dbReference type="Gene3D" id="3.40.190.10">
    <property type="entry name" value="Periplasmic binding protein-like II"/>
    <property type="match status" value="2"/>
</dbReference>
<keyword evidence="4" id="KW-0804">Transcription</keyword>
<evidence type="ECO:0000256" key="1">
    <source>
        <dbReference type="ARBA" id="ARBA00009437"/>
    </source>
</evidence>
<dbReference type="InterPro" id="IPR005119">
    <property type="entry name" value="LysR_subst-bd"/>
</dbReference>
<organism evidence="6 7">
    <name type="scientific">Streptomyces fuscus</name>
    <dbReference type="NCBI Taxonomy" id="3048495"/>
    <lineage>
        <taxon>Bacteria</taxon>
        <taxon>Bacillati</taxon>
        <taxon>Actinomycetota</taxon>
        <taxon>Actinomycetes</taxon>
        <taxon>Kitasatosporales</taxon>
        <taxon>Streptomycetaceae</taxon>
        <taxon>Streptomyces</taxon>
    </lineage>
</organism>
<feature type="domain" description="HTH lysR-type" evidence="5">
    <location>
        <begin position="3"/>
        <end position="60"/>
    </location>
</feature>
<comment type="caution">
    <text evidence="6">The sequence shown here is derived from an EMBL/GenBank/DDBJ whole genome shotgun (WGS) entry which is preliminary data.</text>
</comment>
<dbReference type="PANTHER" id="PTHR30346">
    <property type="entry name" value="TRANSCRIPTIONAL DUAL REGULATOR HCAR-RELATED"/>
    <property type="match status" value="1"/>
</dbReference>
<name>A0ABT7IQS0_9ACTN</name>
<dbReference type="PROSITE" id="PS50931">
    <property type="entry name" value="HTH_LYSR"/>
    <property type="match status" value="1"/>
</dbReference>
<reference evidence="6 7" key="1">
    <citation type="submission" date="2023-05" db="EMBL/GenBank/DDBJ databases">
        <title>Streptomyces fuscus sp. nov., a brown-black pigment producing actinomyces isolated from dry sand of Sea duck farm.</title>
        <authorList>
            <person name="Xie J."/>
            <person name="Shen N."/>
        </authorList>
    </citation>
    <scope>NUCLEOTIDE SEQUENCE [LARGE SCALE GENOMIC DNA]</scope>
    <source>
        <strain evidence="6 7">GXMU-J15</strain>
    </source>
</reference>
<evidence type="ECO:0000256" key="2">
    <source>
        <dbReference type="ARBA" id="ARBA00023015"/>
    </source>
</evidence>
<dbReference type="InterPro" id="IPR000847">
    <property type="entry name" value="LysR_HTH_N"/>
</dbReference>
<dbReference type="Gene3D" id="1.10.10.10">
    <property type="entry name" value="Winged helix-like DNA-binding domain superfamily/Winged helix DNA-binding domain"/>
    <property type="match status" value="1"/>
</dbReference>
<proteinExistence type="inferred from homology"/>
<dbReference type="PRINTS" id="PR00039">
    <property type="entry name" value="HTHLYSR"/>
</dbReference>
<dbReference type="EMBL" id="JASJUS010000001">
    <property type="protein sequence ID" value="MDL2074926.1"/>
    <property type="molecule type" value="Genomic_DNA"/>
</dbReference>
<comment type="similarity">
    <text evidence="1">Belongs to the LysR transcriptional regulatory family.</text>
</comment>
<dbReference type="RefSeq" id="WP_093719408.1">
    <property type="nucleotide sequence ID" value="NZ_JASJUS010000001.1"/>
</dbReference>